<dbReference type="OrthoDB" id="302705at2759"/>
<feature type="domain" description="Phosphatidic acid phosphatase type 2/haloperoxidase" evidence="12">
    <location>
        <begin position="75"/>
        <end position="199"/>
    </location>
</feature>
<keyword evidence="14" id="KW-1185">Reference proteome</keyword>
<evidence type="ECO:0000256" key="3">
    <source>
        <dbReference type="ARBA" id="ARBA00005518"/>
    </source>
</evidence>
<dbReference type="PANTHER" id="PTHR11247:SF1">
    <property type="entry name" value="DOLICHYLDIPHOSPHATASE 1"/>
    <property type="match status" value="1"/>
</dbReference>
<comment type="function">
    <text evidence="9 11">Required for efficient N-glycosylation. Necessary for maintaining optimal levels of dolichol-linked oligosaccharides. Hydrolyzes dolichyl pyrophosphate at a very high rate and dolichyl monophosphate at a much lower rate. Does not act on phosphatidate.</text>
</comment>
<dbReference type="Gene3D" id="1.20.144.10">
    <property type="entry name" value="Phosphatidic acid phosphatase type 2/haloperoxidase"/>
    <property type="match status" value="1"/>
</dbReference>
<dbReference type="SMART" id="SM00014">
    <property type="entry name" value="acidPPc"/>
    <property type="match status" value="1"/>
</dbReference>
<dbReference type="OMA" id="VYATLIW"/>
<dbReference type="SUPFAM" id="SSF48317">
    <property type="entry name" value="Acid phosphatase/Vanadium-dependent haloperoxidase"/>
    <property type="match status" value="1"/>
</dbReference>
<keyword evidence="6 11" id="KW-0256">Endoplasmic reticulum</keyword>
<gene>
    <name evidence="13" type="ORF">NEMVEDRAFT_v1g182716</name>
</gene>
<dbReference type="STRING" id="45351.A7RWC1"/>
<dbReference type="PhylomeDB" id="A7RWC1"/>
<keyword evidence="4 11" id="KW-0812">Transmembrane</keyword>
<evidence type="ECO:0000256" key="1">
    <source>
        <dbReference type="ARBA" id="ARBA00004477"/>
    </source>
</evidence>
<reference evidence="13 14" key="1">
    <citation type="journal article" date="2007" name="Science">
        <title>Sea anemone genome reveals ancestral eumetazoan gene repertoire and genomic organization.</title>
        <authorList>
            <person name="Putnam N.H."/>
            <person name="Srivastava M."/>
            <person name="Hellsten U."/>
            <person name="Dirks B."/>
            <person name="Chapman J."/>
            <person name="Salamov A."/>
            <person name="Terry A."/>
            <person name="Shapiro H."/>
            <person name="Lindquist E."/>
            <person name="Kapitonov V.V."/>
            <person name="Jurka J."/>
            <person name="Genikhovich G."/>
            <person name="Grigoriev I.V."/>
            <person name="Lucas S.M."/>
            <person name="Steele R.E."/>
            <person name="Finnerty J.R."/>
            <person name="Technau U."/>
            <person name="Martindale M.Q."/>
            <person name="Rokhsar D.S."/>
        </authorList>
    </citation>
    <scope>NUCLEOTIDE SEQUENCE [LARGE SCALE GENOMIC DNA]</scope>
    <source>
        <strain evidence="14">CH2 X CH6</strain>
    </source>
</reference>
<feature type="transmembrane region" description="Helical" evidence="11">
    <location>
        <begin position="183"/>
        <end position="201"/>
    </location>
</feature>
<dbReference type="InterPro" id="IPR039667">
    <property type="entry name" value="Dolichyldiphosphatase_PAP2"/>
</dbReference>
<dbReference type="PANTHER" id="PTHR11247">
    <property type="entry name" value="PALMITOYL-PROTEIN THIOESTERASE/DOLICHYLDIPHOSPHATASE 1"/>
    <property type="match status" value="1"/>
</dbReference>
<dbReference type="KEGG" id="nve:5516217"/>
<evidence type="ECO:0000256" key="8">
    <source>
        <dbReference type="ARBA" id="ARBA00023136"/>
    </source>
</evidence>
<dbReference type="EMBL" id="DS469546">
    <property type="protein sequence ID" value="EDO44289.1"/>
    <property type="molecule type" value="Genomic_DNA"/>
</dbReference>
<dbReference type="AlphaFoldDB" id="A7RWC1"/>
<comment type="catalytic activity">
    <reaction evidence="10 11">
        <text>a di-trans,poly-cis-dolichyl diphosphate + H2O = a di-trans,poly-cis-dolichyl phosphate + phosphate + H(+)</text>
        <dbReference type="Rhea" id="RHEA:14385"/>
        <dbReference type="Rhea" id="RHEA-COMP:19498"/>
        <dbReference type="Rhea" id="RHEA-COMP:19506"/>
        <dbReference type="ChEBI" id="CHEBI:15377"/>
        <dbReference type="ChEBI" id="CHEBI:15378"/>
        <dbReference type="ChEBI" id="CHEBI:43474"/>
        <dbReference type="ChEBI" id="CHEBI:57497"/>
        <dbReference type="ChEBI" id="CHEBI:57683"/>
        <dbReference type="EC" id="3.6.1.43"/>
    </reaction>
</comment>
<dbReference type="FunFam" id="1.20.144.10:FF:000003">
    <property type="entry name" value="Dolichyldiphosphatase 1"/>
    <property type="match status" value="1"/>
</dbReference>
<dbReference type="EC" id="3.6.1.43" evidence="11"/>
<name>A7RWC1_NEMVE</name>
<dbReference type="GO" id="GO:0006487">
    <property type="term" value="P:protein N-linked glycosylation"/>
    <property type="evidence" value="ECO:0000318"/>
    <property type="project" value="GO_Central"/>
</dbReference>
<organism evidence="13 14">
    <name type="scientific">Nematostella vectensis</name>
    <name type="common">Starlet sea anemone</name>
    <dbReference type="NCBI Taxonomy" id="45351"/>
    <lineage>
        <taxon>Eukaryota</taxon>
        <taxon>Metazoa</taxon>
        <taxon>Cnidaria</taxon>
        <taxon>Anthozoa</taxon>
        <taxon>Hexacorallia</taxon>
        <taxon>Actiniaria</taxon>
        <taxon>Edwardsiidae</taxon>
        <taxon>Nematostella</taxon>
    </lineage>
</organism>
<evidence type="ECO:0000256" key="4">
    <source>
        <dbReference type="ARBA" id="ARBA00022692"/>
    </source>
</evidence>
<dbReference type="InterPro" id="IPR000326">
    <property type="entry name" value="PAP2/HPO"/>
</dbReference>
<evidence type="ECO:0000313" key="13">
    <source>
        <dbReference type="EMBL" id="EDO44289.1"/>
    </source>
</evidence>
<comment type="similarity">
    <text evidence="3 11">Belongs to the dolichyldiphosphatase family.</text>
</comment>
<keyword evidence="5 11" id="KW-0378">Hydrolase</keyword>
<evidence type="ECO:0000259" key="12">
    <source>
        <dbReference type="SMART" id="SM00014"/>
    </source>
</evidence>
<dbReference type="eggNOG" id="KOG3146">
    <property type="taxonomic scope" value="Eukaryota"/>
</dbReference>
<feature type="transmembrane region" description="Helical" evidence="11">
    <location>
        <begin position="121"/>
        <end position="139"/>
    </location>
</feature>
<dbReference type="InterPro" id="IPR036938">
    <property type="entry name" value="PAP2/HPO_sf"/>
</dbReference>
<evidence type="ECO:0000256" key="11">
    <source>
        <dbReference type="RuleBase" id="RU367078"/>
    </source>
</evidence>
<dbReference type="Proteomes" id="UP000001593">
    <property type="component" value="Unassembled WGS sequence"/>
</dbReference>
<comment type="pathway">
    <text evidence="2 11">Protein modification; protein glycosylation.</text>
</comment>
<dbReference type="HOGENOM" id="CLU_074922_1_2_1"/>
<evidence type="ECO:0000256" key="7">
    <source>
        <dbReference type="ARBA" id="ARBA00022989"/>
    </source>
</evidence>
<dbReference type="GO" id="GO:0047874">
    <property type="term" value="F:dolichyldiphosphatase activity"/>
    <property type="evidence" value="ECO:0000318"/>
    <property type="project" value="GO_Central"/>
</dbReference>
<comment type="subcellular location">
    <subcellularLocation>
        <location evidence="1 11">Endoplasmic reticulum membrane</location>
        <topology evidence="1 11">Multi-pass membrane protein</topology>
    </subcellularLocation>
</comment>
<evidence type="ECO:0000313" key="14">
    <source>
        <dbReference type="Proteomes" id="UP000001593"/>
    </source>
</evidence>
<evidence type="ECO:0000256" key="5">
    <source>
        <dbReference type="ARBA" id="ARBA00022801"/>
    </source>
</evidence>
<dbReference type="InParanoid" id="A7RWC1"/>
<evidence type="ECO:0000256" key="10">
    <source>
        <dbReference type="ARBA" id="ARBA00047349"/>
    </source>
</evidence>
<proteinExistence type="inferred from homology"/>
<sequence length="263" mass="30074">MAADATFKQSCQKSHDNLFFDYIGENPNWKPVSLTHVEYPKGDLVGLVLAWCSLMPIFIIVSLMTLIVFRRELHTVTMLAGLCINEAVNMVVKHTLAQPRPCADHLYQPSTFGMPSDHSQFMGFFAVYMVLFIYCRLHYSQSTTMWDDLLDNLWKHAVALGSIALSLAVAFSRVYLRYHDINQVAAGLLIGGAMGVAWFMFTQTVLTPLFPVITAWPVAEYLMIRDSTLIPSVMWFEYTQSRVETRKRQRRGSHNSYYKSHTQ</sequence>
<accession>A7RWC1</accession>
<keyword evidence="7 11" id="KW-1133">Transmembrane helix</keyword>
<keyword evidence="8 11" id="KW-0472">Membrane</keyword>
<dbReference type="CDD" id="cd03382">
    <property type="entry name" value="PAP2_dolichyldiphosphatase"/>
    <property type="match status" value="1"/>
</dbReference>
<evidence type="ECO:0000256" key="6">
    <source>
        <dbReference type="ARBA" id="ARBA00022824"/>
    </source>
</evidence>
<feature type="transmembrane region" description="Helical" evidence="11">
    <location>
        <begin position="159"/>
        <end position="176"/>
    </location>
</feature>
<evidence type="ECO:0000256" key="2">
    <source>
        <dbReference type="ARBA" id="ARBA00004922"/>
    </source>
</evidence>
<dbReference type="UniPathway" id="UPA00378"/>
<dbReference type="GO" id="GO:0005789">
    <property type="term" value="C:endoplasmic reticulum membrane"/>
    <property type="evidence" value="ECO:0000318"/>
    <property type="project" value="GO_Central"/>
</dbReference>
<dbReference type="Pfam" id="PF01569">
    <property type="entry name" value="PAP2"/>
    <property type="match status" value="1"/>
</dbReference>
<feature type="transmembrane region" description="Helical" evidence="11">
    <location>
        <begin position="44"/>
        <end position="69"/>
    </location>
</feature>
<evidence type="ECO:0000256" key="9">
    <source>
        <dbReference type="ARBA" id="ARBA00024907"/>
    </source>
</evidence>
<protein>
    <recommendedName>
        <fullName evidence="11">Dolichyldiphosphatase</fullName>
        <ecNumber evidence="11">3.6.1.43</ecNumber>
    </recommendedName>
</protein>